<evidence type="ECO:0000256" key="8">
    <source>
        <dbReference type="ARBA" id="ARBA00023065"/>
    </source>
</evidence>
<dbReference type="PROSITE" id="PS50283">
    <property type="entry name" value="NA_SOLUT_SYMP_3"/>
    <property type="match status" value="1"/>
</dbReference>
<keyword evidence="7" id="KW-0915">Sodium</keyword>
<evidence type="ECO:0000256" key="10">
    <source>
        <dbReference type="ARBA" id="ARBA00023201"/>
    </source>
</evidence>
<evidence type="ECO:0000256" key="5">
    <source>
        <dbReference type="ARBA" id="ARBA00022692"/>
    </source>
</evidence>
<feature type="transmembrane region" description="Helical" evidence="12">
    <location>
        <begin position="7"/>
        <end position="26"/>
    </location>
</feature>
<protein>
    <recommendedName>
        <fullName evidence="15">Sodium-coupled monocarboxylate transporter 1</fullName>
    </recommendedName>
</protein>
<evidence type="ECO:0008006" key="15">
    <source>
        <dbReference type="Google" id="ProtNLM"/>
    </source>
</evidence>
<keyword evidence="8" id="KW-0406">Ion transport</keyword>
<dbReference type="PANTHER" id="PTHR42985">
    <property type="entry name" value="SODIUM-COUPLED MONOCARBOXYLATE TRANSPORTER"/>
    <property type="match status" value="1"/>
</dbReference>
<keyword evidence="14" id="KW-1185">Reference proteome</keyword>
<comment type="subcellular location">
    <subcellularLocation>
        <location evidence="1">Cell membrane</location>
        <topology evidence="1">Multi-pass membrane protein</topology>
    </subcellularLocation>
</comment>
<evidence type="ECO:0000256" key="4">
    <source>
        <dbReference type="ARBA" id="ARBA00022475"/>
    </source>
</evidence>
<dbReference type="Proteomes" id="UP001217089">
    <property type="component" value="Unassembled WGS sequence"/>
</dbReference>
<dbReference type="InterPro" id="IPR038377">
    <property type="entry name" value="Na/Glc_symporter_sf"/>
</dbReference>
<evidence type="ECO:0000256" key="3">
    <source>
        <dbReference type="ARBA" id="ARBA00022448"/>
    </source>
</evidence>
<feature type="transmembrane region" description="Helical" evidence="12">
    <location>
        <begin position="145"/>
        <end position="160"/>
    </location>
</feature>
<dbReference type="Pfam" id="PF00474">
    <property type="entry name" value="SSF"/>
    <property type="match status" value="1"/>
</dbReference>
<keyword evidence="9 12" id="KW-0472">Membrane</keyword>
<dbReference type="InterPro" id="IPR051163">
    <property type="entry name" value="Sodium:Solute_Symporter_SSF"/>
</dbReference>
<proteinExistence type="inferred from homology"/>
<evidence type="ECO:0000256" key="7">
    <source>
        <dbReference type="ARBA" id="ARBA00023053"/>
    </source>
</evidence>
<feature type="transmembrane region" description="Helical" evidence="12">
    <location>
        <begin position="197"/>
        <end position="215"/>
    </location>
</feature>
<sequence>MAHIADYIVIAVFLAICMVIGIYHGFRGKKRQTPEYYLLGNRHLQLFPVAISFFVTYQSAISLMGVPAEIYNYGLMIAWVYLGVCTSLLLSTFTIVPLIHPLRITSAFEYLELRFHSRAVRLLGTGFSMLQTKLRILIKRNLRSWTLYMGITLYAPALALEAVANIPLWASVVIAGGVSIVYTAIGGIKSVVWTDAFQCLIVVCGTIAVLIKGFLEIGHPETFTRIIKEENRLQFYDSFLMSIPITIIYGSFLCVLGLVLFSYYNIIQCDPIITGQISNANQLMPYFVFDVMKSYPGIPGIYISALFSGSLSTVSSGINSLAANTVEDLIKNHLMKYNKFQVTLVAKLAGNPTPHNT</sequence>
<keyword evidence="4" id="KW-1003">Cell membrane</keyword>
<evidence type="ECO:0000256" key="2">
    <source>
        <dbReference type="ARBA" id="ARBA00006434"/>
    </source>
</evidence>
<dbReference type="EMBL" id="JARBDR010000450">
    <property type="protein sequence ID" value="KAJ8311906.1"/>
    <property type="molecule type" value="Genomic_DNA"/>
</dbReference>
<dbReference type="PANTHER" id="PTHR42985:SF40">
    <property type="entry name" value="LD47995P-RELATED"/>
    <property type="match status" value="1"/>
</dbReference>
<keyword evidence="6 12" id="KW-1133">Transmembrane helix</keyword>
<keyword evidence="5 12" id="KW-0812">Transmembrane</keyword>
<evidence type="ECO:0000256" key="11">
    <source>
        <dbReference type="RuleBase" id="RU362091"/>
    </source>
</evidence>
<feature type="transmembrane region" description="Helical" evidence="12">
    <location>
        <begin position="239"/>
        <end position="264"/>
    </location>
</feature>
<keyword evidence="3" id="KW-0813">Transport</keyword>
<evidence type="ECO:0000313" key="14">
    <source>
        <dbReference type="Proteomes" id="UP001217089"/>
    </source>
</evidence>
<keyword evidence="10" id="KW-0739">Sodium transport</keyword>
<evidence type="ECO:0000256" key="1">
    <source>
        <dbReference type="ARBA" id="ARBA00004651"/>
    </source>
</evidence>
<dbReference type="Gene3D" id="1.20.1730.10">
    <property type="entry name" value="Sodium/glucose cotransporter"/>
    <property type="match status" value="2"/>
</dbReference>
<evidence type="ECO:0000256" key="12">
    <source>
        <dbReference type="SAM" id="Phobius"/>
    </source>
</evidence>
<evidence type="ECO:0000256" key="6">
    <source>
        <dbReference type="ARBA" id="ARBA00022989"/>
    </source>
</evidence>
<feature type="transmembrane region" description="Helical" evidence="12">
    <location>
        <begin position="46"/>
        <end position="66"/>
    </location>
</feature>
<gene>
    <name evidence="13" type="ORF">KUTeg_010542</name>
</gene>
<name>A0ABQ9F6R7_TEGGR</name>
<evidence type="ECO:0000313" key="13">
    <source>
        <dbReference type="EMBL" id="KAJ8311906.1"/>
    </source>
</evidence>
<feature type="transmembrane region" description="Helical" evidence="12">
    <location>
        <begin position="78"/>
        <end position="99"/>
    </location>
</feature>
<dbReference type="InterPro" id="IPR001734">
    <property type="entry name" value="Na/solute_symporter"/>
</dbReference>
<accession>A0ABQ9F6R7</accession>
<feature type="transmembrane region" description="Helical" evidence="12">
    <location>
        <begin position="166"/>
        <end position="185"/>
    </location>
</feature>
<evidence type="ECO:0000256" key="9">
    <source>
        <dbReference type="ARBA" id="ARBA00023136"/>
    </source>
</evidence>
<organism evidence="13 14">
    <name type="scientific">Tegillarca granosa</name>
    <name type="common">Malaysian cockle</name>
    <name type="synonym">Anadara granosa</name>
    <dbReference type="NCBI Taxonomy" id="220873"/>
    <lineage>
        <taxon>Eukaryota</taxon>
        <taxon>Metazoa</taxon>
        <taxon>Spiralia</taxon>
        <taxon>Lophotrochozoa</taxon>
        <taxon>Mollusca</taxon>
        <taxon>Bivalvia</taxon>
        <taxon>Autobranchia</taxon>
        <taxon>Pteriomorphia</taxon>
        <taxon>Arcoida</taxon>
        <taxon>Arcoidea</taxon>
        <taxon>Arcidae</taxon>
        <taxon>Tegillarca</taxon>
    </lineage>
</organism>
<comment type="caution">
    <text evidence="13">The sequence shown here is derived from an EMBL/GenBank/DDBJ whole genome shotgun (WGS) entry which is preliminary data.</text>
</comment>
<comment type="similarity">
    <text evidence="2 11">Belongs to the sodium:solute symporter (SSF) (TC 2.A.21) family.</text>
</comment>
<reference evidence="13 14" key="1">
    <citation type="submission" date="2022-12" db="EMBL/GenBank/DDBJ databases">
        <title>Chromosome-level genome of Tegillarca granosa.</title>
        <authorList>
            <person name="Kim J."/>
        </authorList>
    </citation>
    <scope>NUCLEOTIDE SEQUENCE [LARGE SCALE GENOMIC DNA]</scope>
    <source>
        <strain evidence="13">Teg-2019</strain>
        <tissue evidence="13">Adductor muscle</tissue>
    </source>
</reference>